<feature type="domain" description="LysM" evidence="2">
    <location>
        <begin position="64"/>
        <end position="109"/>
    </location>
</feature>
<dbReference type="EMBL" id="JBHHMI010000007">
    <property type="protein sequence ID" value="MFB5267311.1"/>
    <property type="molecule type" value="Genomic_DNA"/>
</dbReference>
<dbReference type="CDD" id="cd00118">
    <property type="entry name" value="LysM"/>
    <property type="match status" value="1"/>
</dbReference>
<feature type="compositionally biased region" description="Low complexity" evidence="1">
    <location>
        <begin position="194"/>
        <end position="210"/>
    </location>
</feature>
<feature type="compositionally biased region" description="Polar residues" evidence="1">
    <location>
        <begin position="118"/>
        <end position="130"/>
    </location>
</feature>
<feature type="domain" description="LysM" evidence="2">
    <location>
        <begin position="2"/>
        <end position="47"/>
    </location>
</feature>
<proteinExistence type="predicted"/>
<evidence type="ECO:0000313" key="3">
    <source>
        <dbReference type="EMBL" id="MFB5267311.1"/>
    </source>
</evidence>
<dbReference type="PANTHER" id="PTHR33734:SF34">
    <property type="entry name" value="SPOIVD-ASSOCIATED FACTOR A"/>
    <property type="match status" value="1"/>
</dbReference>
<dbReference type="Pfam" id="PF01476">
    <property type="entry name" value="LysM"/>
    <property type="match status" value="2"/>
</dbReference>
<organism evidence="3 4">
    <name type="scientific">Paenibacillus enshidis</name>
    <dbReference type="NCBI Taxonomy" id="1458439"/>
    <lineage>
        <taxon>Bacteria</taxon>
        <taxon>Bacillati</taxon>
        <taxon>Bacillota</taxon>
        <taxon>Bacilli</taxon>
        <taxon>Bacillales</taxon>
        <taxon>Paenibacillaceae</taxon>
        <taxon>Paenibacillus</taxon>
    </lineage>
</organism>
<comment type="caution">
    <text evidence="3">The sequence shown here is derived from an EMBL/GenBank/DDBJ whole genome shotgun (WGS) entry which is preliminary data.</text>
</comment>
<dbReference type="PROSITE" id="PS51782">
    <property type="entry name" value="LYSM"/>
    <property type="match status" value="2"/>
</dbReference>
<dbReference type="SMART" id="SM00257">
    <property type="entry name" value="LysM"/>
    <property type="match status" value="2"/>
</dbReference>
<feature type="region of interest" description="Disordered" evidence="1">
    <location>
        <begin position="441"/>
        <end position="483"/>
    </location>
</feature>
<gene>
    <name evidence="3" type="ORF">ACE41H_11010</name>
</gene>
<reference evidence="3 4" key="1">
    <citation type="submission" date="2024-09" db="EMBL/GenBank/DDBJ databases">
        <title>Paenibacillus zeirhizospherea sp. nov., isolated from surface of the maize (Zea mays) roots in a horticulture field, Hungary.</title>
        <authorList>
            <person name="Marton D."/>
            <person name="Farkas M."/>
            <person name="Bedics A."/>
            <person name="Toth E."/>
            <person name="Tancsics A."/>
            <person name="Boka K."/>
            <person name="Maroti G."/>
            <person name="Kriszt B."/>
            <person name="Cserhati M."/>
        </authorList>
    </citation>
    <scope>NUCLEOTIDE SEQUENCE [LARGE SCALE GENOMIC DNA]</scope>
    <source>
        <strain evidence="3 4">KCTC 33519</strain>
    </source>
</reference>
<sequence>MKIHILKKGESLYELSQKYKIPLEQLISANSHITNRDEVMAGTKIKIPSPASAAMPAPPMAVAYQHKVKQGDTLWKLGKAWGIPLKDMIDANPQLKNPNALMTGEIVNIPKAEGTQADPGQTNASENQAGGNVKLPLNKKNTGVKEENTSNPEMPYEMFEMPEIPEMPNIPQKLPENENVMEEAENKEKENEAVENANIENTDNTDSTENTNAAISLENIYQSPETNKPFEMPIYETYSPPYVAQSEVNNMYPGIMAEHVNPNIPAPTAVNPAYYKPYSEENKPYSANMMYSNYPYGENSAFKPQWETGMTSPVNSQFGEHHYYTYPSAGYTPTANPYPAGESFASPVYSHPYYPSMHTAASNIPAHNDPYVPMTYSPYTSAPSFPPIYYPPGYPQPYGYRTELNQASPWTVPLQEGKIHATGLANEITAEPEQALASVAESTAKAKISNKSNGLDKRFNERRAGNQRKRTAKPKRKNPWIKR</sequence>
<evidence type="ECO:0000313" key="4">
    <source>
        <dbReference type="Proteomes" id="UP001580346"/>
    </source>
</evidence>
<dbReference type="PANTHER" id="PTHR33734">
    <property type="entry name" value="LYSM DOMAIN-CONTAINING GPI-ANCHORED PROTEIN 2"/>
    <property type="match status" value="1"/>
</dbReference>
<evidence type="ECO:0000256" key="1">
    <source>
        <dbReference type="SAM" id="MobiDB-lite"/>
    </source>
</evidence>
<dbReference type="RefSeq" id="WP_375355280.1">
    <property type="nucleotide sequence ID" value="NZ_JBHHMI010000007.1"/>
</dbReference>
<feature type="compositionally biased region" description="Basic and acidic residues" evidence="1">
    <location>
        <begin position="454"/>
        <end position="464"/>
    </location>
</feature>
<dbReference type="Proteomes" id="UP001580346">
    <property type="component" value="Unassembled WGS sequence"/>
</dbReference>
<dbReference type="Gene3D" id="3.10.350.10">
    <property type="entry name" value="LysM domain"/>
    <property type="match status" value="2"/>
</dbReference>
<dbReference type="InterPro" id="IPR036779">
    <property type="entry name" value="LysM_dom_sf"/>
</dbReference>
<dbReference type="SUPFAM" id="SSF54106">
    <property type="entry name" value="LysM domain"/>
    <property type="match status" value="2"/>
</dbReference>
<protein>
    <submittedName>
        <fullName evidence="3">LysM peptidoglycan-binding domain-containing protein</fullName>
    </submittedName>
</protein>
<feature type="compositionally biased region" description="Basic residues" evidence="1">
    <location>
        <begin position="465"/>
        <end position="483"/>
    </location>
</feature>
<dbReference type="InterPro" id="IPR018392">
    <property type="entry name" value="LysM"/>
</dbReference>
<evidence type="ECO:0000259" key="2">
    <source>
        <dbReference type="PROSITE" id="PS51782"/>
    </source>
</evidence>
<accession>A0ABV5AVZ0</accession>
<keyword evidence="4" id="KW-1185">Reference proteome</keyword>
<feature type="region of interest" description="Disordered" evidence="1">
    <location>
        <begin position="188"/>
        <end position="210"/>
    </location>
</feature>
<feature type="region of interest" description="Disordered" evidence="1">
    <location>
        <begin position="113"/>
        <end position="153"/>
    </location>
</feature>
<name>A0ABV5AVZ0_9BACL</name>